<dbReference type="Proteomes" id="UP000304912">
    <property type="component" value="Chromosome"/>
</dbReference>
<dbReference type="OrthoDB" id="5697328at2"/>
<sequence>MTSPLYKVCVVMLSVLSFNAFSAGDRLVEKILSSDFDFSMGESVAPSIRIGYLDFQDYPAGGFENVCPNALRCNFDQISIQQGFGAPVWVGRKNMLVAAQNINVHRFSNESASVNLYSAGLLVAWLQQYDANIQWGSFYYKKLVFEDIDNTFSSPGYTSGLIGRYKHKSSLHAYWGGIYDRTNGVTRWLPYVGVDWTINPNWQLFAVAPWPSINYTPDPTTVFVLGISPNGSYLPLTKANEKPVFAENYRQFGEFVRWDISLRGEKQLSDFVWVGASIGMGLLGEMNIQPINGEKQTLDLKDSGFFMLSLSFRPQ</sequence>
<accession>A0A5B7YDG1</accession>
<name>A0A5B7YDG1_9ALTE</name>
<dbReference type="RefSeq" id="WP_139756491.1">
    <property type="nucleotide sequence ID" value="NZ_CP039852.1"/>
</dbReference>
<organism evidence="2 3">
    <name type="scientific">Salinimonas iocasae</name>
    <dbReference type="NCBI Taxonomy" id="2572577"/>
    <lineage>
        <taxon>Bacteria</taxon>
        <taxon>Pseudomonadati</taxon>
        <taxon>Pseudomonadota</taxon>
        <taxon>Gammaproteobacteria</taxon>
        <taxon>Alteromonadales</taxon>
        <taxon>Alteromonadaceae</taxon>
        <taxon>Alteromonas/Salinimonas group</taxon>
        <taxon>Salinimonas</taxon>
    </lineage>
</organism>
<feature type="signal peptide" evidence="1">
    <location>
        <begin position="1"/>
        <end position="22"/>
    </location>
</feature>
<dbReference type="EMBL" id="CP039852">
    <property type="protein sequence ID" value="QCZ93747.1"/>
    <property type="molecule type" value="Genomic_DNA"/>
</dbReference>
<evidence type="ECO:0008006" key="4">
    <source>
        <dbReference type="Google" id="ProtNLM"/>
    </source>
</evidence>
<protein>
    <recommendedName>
        <fullName evidence="4">Solitary outer membrane autotransporter beta-barrel domain-containing protein</fullName>
    </recommendedName>
</protein>
<keyword evidence="3" id="KW-1185">Reference proteome</keyword>
<evidence type="ECO:0000313" key="2">
    <source>
        <dbReference type="EMBL" id="QCZ93747.1"/>
    </source>
</evidence>
<dbReference type="KEGG" id="salk:FBQ74_09695"/>
<evidence type="ECO:0000313" key="3">
    <source>
        <dbReference type="Proteomes" id="UP000304912"/>
    </source>
</evidence>
<keyword evidence="1" id="KW-0732">Signal</keyword>
<proteinExistence type="predicted"/>
<feature type="chain" id="PRO_5022962537" description="Solitary outer membrane autotransporter beta-barrel domain-containing protein" evidence="1">
    <location>
        <begin position="23"/>
        <end position="315"/>
    </location>
</feature>
<dbReference type="AlphaFoldDB" id="A0A5B7YDG1"/>
<gene>
    <name evidence="2" type="ORF">FBQ74_09695</name>
</gene>
<evidence type="ECO:0000256" key="1">
    <source>
        <dbReference type="SAM" id="SignalP"/>
    </source>
</evidence>
<reference evidence="2 3" key="1">
    <citation type="submission" date="2019-04" db="EMBL/GenBank/DDBJ databases">
        <title>Salinimonas iocasae sp. nov., a halophilic bacterium isolated from the outer tube casing of tubeworms in Okinawa Trough.</title>
        <authorList>
            <person name="Zhang H."/>
            <person name="Wang H."/>
            <person name="Li C."/>
        </authorList>
    </citation>
    <scope>NUCLEOTIDE SEQUENCE [LARGE SCALE GENOMIC DNA]</scope>
    <source>
        <strain evidence="2 3">KX18D6</strain>
    </source>
</reference>